<gene>
    <name evidence="8" type="ORF">HD593_008209</name>
</gene>
<dbReference type="InterPro" id="IPR002293">
    <property type="entry name" value="AA/rel_permease1"/>
</dbReference>
<evidence type="ECO:0000256" key="7">
    <source>
        <dbReference type="SAM" id="Phobius"/>
    </source>
</evidence>
<feature type="transmembrane region" description="Helical" evidence="7">
    <location>
        <begin position="349"/>
        <end position="370"/>
    </location>
</feature>
<feature type="region of interest" description="Disordered" evidence="6">
    <location>
        <begin position="495"/>
        <end position="517"/>
    </location>
</feature>
<feature type="transmembrane region" description="Helical" evidence="7">
    <location>
        <begin position="306"/>
        <end position="328"/>
    </location>
</feature>
<dbReference type="Proteomes" id="UP000565579">
    <property type="component" value="Unassembled WGS sequence"/>
</dbReference>
<evidence type="ECO:0000256" key="5">
    <source>
        <dbReference type="ARBA" id="ARBA00023136"/>
    </source>
</evidence>
<protein>
    <submittedName>
        <fullName evidence="8">Amino acid transporter</fullName>
    </submittedName>
</protein>
<dbReference type="PIRSF" id="PIRSF006060">
    <property type="entry name" value="AA_transporter"/>
    <property type="match status" value="1"/>
</dbReference>
<dbReference type="PANTHER" id="PTHR42770">
    <property type="entry name" value="AMINO ACID TRANSPORTER-RELATED"/>
    <property type="match status" value="1"/>
</dbReference>
<dbReference type="AlphaFoldDB" id="A0A7X0P1L9"/>
<keyword evidence="5 7" id="KW-0472">Membrane</keyword>
<dbReference type="GO" id="GO:0005886">
    <property type="term" value="C:plasma membrane"/>
    <property type="evidence" value="ECO:0007669"/>
    <property type="project" value="UniProtKB-SubCell"/>
</dbReference>
<reference evidence="8 9" key="1">
    <citation type="submission" date="2020-08" db="EMBL/GenBank/DDBJ databases">
        <title>Sequencing the genomes of 1000 actinobacteria strains.</title>
        <authorList>
            <person name="Klenk H.-P."/>
        </authorList>
    </citation>
    <scope>NUCLEOTIDE SEQUENCE [LARGE SCALE GENOMIC DNA]</scope>
    <source>
        <strain evidence="8 9">DSM 43768</strain>
    </source>
</reference>
<comment type="subcellular location">
    <subcellularLocation>
        <location evidence="1">Cell membrane</location>
        <topology evidence="1">Multi-pass membrane protein</topology>
    </subcellularLocation>
</comment>
<feature type="transmembrane region" description="Helical" evidence="7">
    <location>
        <begin position="207"/>
        <end position="226"/>
    </location>
</feature>
<feature type="transmembrane region" description="Helical" evidence="7">
    <location>
        <begin position="31"/>
        <end position="57"/>
    </location>
</feature>
<keyword evidence="9" id="KW-1185">Reference proteome</keyword>
<dbReference type="Pfam" id="PF13520">
    <property type="entry name" value="AA_permease_2"/>
    <property type="match status" value="1"/>
</dbReference>
<dbReference type="GO" id="GO:0022857">
    <property type="term" value="F:transmembrane transporter activity"/>
    <property type="evidence" value="ECO:0007669"/>
    <property type="project" value="InterPro"/>
</dbReference>
<evidence type="ECO:0000256" key="2">
    <source>
        <dbReference type="ARBA" id="ARBA00022475"/>
    </source>
</evidence>
<feature type="transmembrane region" description="Helical" evidence="7">
    <location>
        <begin position="382"/>
        <end position="404"/>
    </location>
</feature>
<name>A0A7X0P1L9_9ACTN</name>
<keyword evidence="3 7" id="KW-0812">Transmembrane</keyword>
<sequence length="517" mass="54843">MDDTTSHSAPSLETQQDGREHLQGHLGTGGLIFTALAFNAPLTVMAATVPIVISGGIGAGTPVVYLTIMALVLVFAVGLVAMARYMEKPGAFYTYIIAGLGRTVGLGGGFLAILTYLGLGASTYVVAGFSEQSLLHNNLGGPDIPWWLIVLVQWAVISWLSLRNIDISVRVLGVALAVEVLIVAVWSLAVVANGGPEGRSLDLDGQLATGSLGFALLMGLSCLGGFESIQVYRDETRNPVKTIPRATYLTVVFLAGFYGIGSYVYLIAHGTGPAMATAADPTNAFMASIAAYTGTFMQQLGYVLTWSSAAAALLAIHNIAARYVFALARDGVFPRWLARVHPRYKSPSTAAVAVSVTLLVVALAPATFQLDPVVGYTMQYGLASWCMVALFAGTALATVVFFARNRHLHVSVWKRLVAPVVALCGMSVVLYLATVQREALFGSAELGALGIGFLILVALGGALYARWLKARRPEVYERIGDQEENGVLVPLEHPPAIEEDEDFTPQVTARPEDVPGT</sequence>
<evidence type="ECO:0000256" key="4">
    <source>
        <dbReference type="ARBA" id="ARBA00022989"/>
    </source>
</evidence>
<dbReference type="EMBL" id="JACHMI010000001">
    <property type="protein sequence ID" value="MBB6553414.1"/>
    <property type="molecule type" value="Genomic_DNA"/>
</dbReference>
<evidence type="ECO:0000313" key="9">
    <source>
        <dbReference type="Proteomes" id="UP000565579"/>
    </source>
</evidence>
<feature type="transmembrane region" description="Helical" evidence="7">
    <location>
        <begin position="144"/>
        <end position="162"/>
    </location>
</feature>
<evidence type="ECO:0000256" key="3">
    <source>
        <dbReference type="ARBA" id="ARBA00022692"/>
    </source>
</evidence>
<feature type="transmembrane region" description="Helical" evidence="7">
    <location>
        <begin position="174"/>
        <end position="195"/>
    </location>
</feature>
<dbReference type="Gene3D" id="1.20.1740.10">
    <property type="entry name" value="Amino acid/polyamine transporter I"/>
    <property type="match status" value="1"/>
</dbReference>
<organism evidence="8 9">
    <name type="scientific">Nonomuraea rubra</name>
    <dbReference type="NCBI Taxonomy" id="46180"/>
    <lineage>
        <taxon>Bacteria</taxon>
        <taxon>Bacillati</taxon>
        <taxon>Actinomycetota</taxon>
        <taxon>Actinomycetes</taxon>
        <taxon>Streptosporangiales</taxon>
        <taxon>Streptosporangiaceae</taxon>
        <taxon>Nonomuraea</taxon>
    </lineage>
</organism>
<evidence type="ECO:0000256" key="6">
    <source>
        <dbReference type="SAM" id="MobiDB-lite"/>
    </source>
</evidence>
<dbReference type="InterPro" id="IPR050367">
    <property type="entry name" value="APC_superfamily"/>
</dbReference>
<evidence type="ECO:0000256" key="1">
    <source>
        <dbReference type="ARBA" id="ARBA00004651"/>
    </source>
</evidence>
<proteinExistence type="predicted"/>
<feature type="transmembrane region" description="Helical" evidence="7">
    <location>
        <begin position="104"/>
        <end position="124"/>
    </location>
</feature>
<feature type="transmembrane region" description="Helical" evidence="7">
    <location>
        <begin position="246"/>
        <end position="268"/>
    </location>
</feature>
<feature type="transmembrane region" description="Helical" evidence="7">
    <location>
        <begin position="416"/>
        <end position="434"/>
    </location>
</feature>
<comment type="caution">
    <text evidence="8">The sequence shown here is derived from an EMBL/GenBank/DDBJ whole genome shotgun (WGS) entry which is preliminary data.</text>
</comment>
<keyword evidence="2" id="KW-1003">Cell membrane</keyword>
<dbReference type="PANTHER" id="PTHR42770:SF16">
    <property type="entry name" value="AMINO ACID PERMEASE"/>
    <property type="match status" value="1"/>
</dbReference>
<dbReference type="RefSeq" id="WP_185107604.1">
    <property type="nucleotide sequence ID" value="NZ_BAAAXY010000226.1"/>
</dbReference>
<feature type="transmembrane region" description="Helical" evidence="7">
    <location>
        <begin position="446"/>
        <end position="465"/>
    </location>
</feature>
<keyword evidence="4 7" id="KW-1133">Transmembrane helix</keyword>
<evidence type="ECO:0000313" key="8">
    <source>
        <dbReference type="EMBL" id="MBB6553414.1"/>
    </source>
</evidence>
<accession>A0A7X0P1L9</accession>
<feature type="transmembrane region" description="Helical" evidence="7">
    <location>
        <begin position="63"/>
        <end position="83"/>
    </location>
</feature>